<accession>A0A8C5DK39</accession>
<keyword evidence="4" id="KW-0456">Lyase</keyword>
<sequence>RMEAELRPPRRRLRITEQYEAPLPLDTRLRAQLINKHVLVRDPEHIRRIHSQTCYVVVYQVSSAPLMTEYLQLSLEETFFLVYGLGCLSVYQEQEPLSVVQLWRRLCVIGPDFISSYAAYHHLRSRGWVPKGGGAKYGADFMLYRKGPPFYHARYHTYTQSSFLRLQGNKWELMLCYIIYPNNQSESELESPDCLRRLSVQEVVVNRWVSSKEREEQDQL</sequence>
<dbReference type="Pfam" id="PF01974">
    <property type="entry name" value="tRNA_int_endo"/>
    <property type="match status" value="1"/>
</dbReference>
<reference evidence="9" key="1">
    <citation type="submission" date="2020-06" db="EMBL/GenBank/DDBJ databases">
        <authorList>
            <consortium name="Wellcome Sanger Institute Data Sharing"/>
        </authorList>
    </citation>
    <scope>NUCLEOTIDE SEQUENCE [LARGE SCALE GENOMIC DNA]</scope>
</reference>
<dbReference type="InterPro" id="IPR011856">
    <property type="entry name" value="tRNA_endonuc-like_dom_sf"/>
</dbReference>
<dbReference type="AlphaFoldDB" id="A0A8C5DK39"/>
<dbReference type="Pfam" id="PF02778">
    <property type="entry name" value="tRNA_int_endo_N"/>
    <property type="match status" value="1"/>
</dbReference>
<evidence type="ECO:0000313" key="9">
    <source>
        <dbReference type="Ensembl" id="ENSGWIP00000008064.1"/>
    </source>
</evidence>
<evidence type="ECO:0000256" key="4">
    <source>
        <dbReference type="ARBA" id="ARBA00023239"/>
    </source>
</evidence>
<dbReference type="InterPro" id="IPR006678">
    <property type="entry name" value="tRNA_intron_Endonuc_N"/>
</dbReference>
<evidence type="ECO:0000313" key="10">
    <source>
        <dbReference type="Proteomes" id="UP000694680"/>
    </source>
</evidence>
<feature type="domain" description="tRNA intron endonuclease catalytic" evidence="7">
    <location>
        <begin position="113"/>
        <end position="157"/>
    </location>
</feature>
<dbReference type="CDD" id="cd22363">
    <property type="entry name" value="tRNA-intron_lyase_C"/>
    <property type="match status" value="1"/>
</dbReference>
<comment type="catalytic activity">
    <reaction evidence="6">
        <text>pretRNA = a 3'-half-tRNA molecule with a 5'-OH end + a 5'-half-tRNA molecule with a 2',3'-cyclic phosphate end + an intron with a 2',3'-cyclic phosphate and a 5'-hydroxyl terminus.</text>
        <dbReference type="EC" id="4.6.1.16"/>
    </reaction>
</comment>
<dbReference type="EC" id="4.6.1.16" evidence="2"/>
<evidence type="ECO:0000256" key="3">
    <source>
        <dbReference type="ARBA" id="ARBA00022694"/>
    </source>
</evidence>
<keyword evidence="10" id="KW-1185">Reference proteome</keyword>
<comment type="similarity">
    <text evidence="1">Belongs to the tRNA-intron endonuclease family.</text>
</comment>
<dbReference type="GO" id="GO:0003676">
    <property type="term" value="F:nucleic acid binding"/>
    <property type="evidence" value="ECO:0007669"/>
    <property type="project" value="InterPro"/>
</dbReference>
<dbReference type="GO" id="GO:0000214">
    <property type="term" value="C:tRNA-intron endonuclease complex"/>
    <property type="evidence" value="ECO:0007669"/>
    <property type="project" value="InterPro"/>
</dbReference>
<evidence type="ECO:0000256" key="1">
    <source>
        <dbReference type="ARBA" id="ARBA00008078"/>
    </source>
</evidence>
<dbReference type="InterPro" id="IPR036167">
    <property type="entry name" value="tRNA_intron_Endo_cat-like_sf"/>
</dbReference>
<gene>
    <name evidence="9" type="primary">tsen2</name>
</gene>
<dbReference type="PIRSF" id="PIRSF011789">
    <property type="entry name" value="tRNA_splic_SEN2"/>
    <property type="match status" value="1"/>
</dbReference>
<dbReference type="InterPro" id="IPR016589">
    <property type="entry name" value="tRNA_splic_SEN2"/>
</dbReference>
<proteinExistence type="inferred from homology"/>
<protein>
    <recommendedName>
        <fullName evidence="2">tRNA-intron lyase</fullName>
        <ecNumber evidence="2">4.6.1.16</ecNumber>
    </recommendedName>
    <alternativeName>
        <fullName evidence="5">tRNA-intron endonuclease Sen2</fullName>
    </alternativeName>
</protein>
<name>A0A8C5DK39_GOUWI</name>
<evidence type="ECO:0000256" key="2">
    <source>
        <dbReference type="ARBA" id="ARBA00012573"/>
    </source>
</evidence>
<evidence type="ECO:0000256" key="6">
    <source>
        <dbReference type="ARBA" id="ARBA00034031"/>
    </source>
</evidence>
<dbReference type="GO" id="GO:0000213">
    <property type="term" value="F:tRNA-intron lyase activity"/>
    <property type="evidence" value="ECO:0007669"/>
    <property type="project" value="UniProtKB-EC"/>
</dbReference>
<evidence type="ECO:0000259" key="8">
    <source>
        <dbReference type="Pfam" id="PF02778"/>
    </source>
</evidence>
<dbReference type="GO" id="GO:0000379">
    <property type="term" value="P:tRNA-type intron splice site recognition and cleavage"/>
    <property type="evidence" value="ECO:0007669"/>
    <property type="project" value="TreeGrafter"/>
</dbReference>
<dbReference type="Gene3D" id="3.40.1350.10">
    <property type="match status" value="1"/>
</dbReference>
<dbReference type="GO" id="GO:0005737">
    <property type="term" value="C:cytoplasm"/>
    <property type="evidence" value="ECO:0007669"/>
    <property type="project" value="TreeGrafter"/>
</dbReference>
<dbReference type="PANTHER" id="PTHR21227">
    <property type="entry name" value="TRNA-SPLICING ENDONUCLEASE SUBUNIT SEN2"/>
    <property type="match status" value="1"/>
</dbReference>
<evidence type="ECO:0000259" key="7">
    <source>
        <dbReference type="Pfam" id="PF01974"/>
    </source>
</evidence>
<dbReference type="PANTHER" id="PTHR21227:SF0">
    <property type="entry name" value="TRNA-SPLICING ENDONUCLEASE SUBUNIT SEN2"/>
    <property type="match status" value="1"/>
</dbReference>
<keyword evidence="3" id="KW-0819">tRNA processing</keyword>
<feature type="domain" description="tRNA intron endonuclease N-terminal" evidence="8">
    <location>
        <begin position="31"/>
        <end position="103"/>
    </location>
</feature>
<dbReference type="Ensembl" id="ENSGWIT00000009012.1">
    <property type="protein sequence ID" value="ENSGWIP00000008064.1"/>
    <property type="gene ID" value="ENSGWIG00000004730.1"/>
</dbReference>
<reference evidence="9" key="3">
    <citation type="submission" date="2025-09" db="UniProtKB">
        <authorList>
            <consortium name="Ensembl"/>
        </authorList>
    </citation>
    <scope>IDENTIFICATION</scope>
</reference>
<dbReference type="InterPro" id="IPR006676">
    <property type="entry name" value="tRNA_splic"/>
</dbReference>
<dbReference type="Proteomes" id="UP000694680">
    <property type="component" value="Chromosome 5"/>
</dbReference>
<reference evidence="9" key="2">
    <citation type="submission" date="2025-08" db="UniProtKB">
        <authorList>
            <consortium name="Ensembl"/>
        </authorList>
    </citation>
    <scope>IDENTIFICATION</scope>
</reference>
<dbReference type="SUPFAM" id="SSF53032">
    <property type="entry name" value="tRNA-intron endonuclease catalytic domain-like"/>
    <property type="match status" value="1"/>
</dbReference>
<dbReference type="Gene3D" id="3.40.1170.20">
    <property type="entry name" value="tRNA intron endonuclease, N-terminal domain"/>
    <property type="match status" value="1"/>
</dbReference>
<organism evidence="9 10">
    <name type="scientific">Gouania willdenowi</name>
    <name type="common">Blunt-snouted clingfish</name>
    <name type="synonym">Lepadogaster willdenowi</name>
    <dbReference type="NCBI Taxonomy" id="441366"/>
    <lineage>
        <taxon>Eukaryota</taxon>
        <taxon>Metazoa</taxon>
        <taxon>Chordata</taxon>
        <taxon>Craniata</taxon>
        <taxon>Vertebrata</taxon>
        <taxon>Euteleostomi</taxon>
        <taxon>Actinopterygii</taxon>
        <taxon>Neopterygii</taxon>
        <taxon>Teleostei</taxon>
        <taxon>Neoteleostei</taxon>
        <taxon>Acanthomorphata</taxon>
        <taxon>Ovalentaria</taxon>
        <taxon>Blenniimorphae</taxon>
        <taxon>Blenniiformes</taxon>
        <taxon>Gobiesocoidei</taxon>
        <taxon>Gobiesocidae</taxon>
        <taxon>Gobiesocinae</taxon>
        <taxon>Gouania</taxon>
    </lineage>
</organism>
<evidence type="ECO:0000256" key="5">
    <source>
        <dbReference type="ARBA" id="ARBA00032432"/>
    </source>
</evidence>
<dbReference type="InterPro" id="IPR006677">
    <property type="entry name" value="tRNA_intron_Endonuc_cat-like"/>
</dbReference>